<proteinExistence type="predicted"/>
<dbReference type="RefSeq" id="WP_209468189.1">
    <property type="nucleotide sequence ID" value="NZ_JAGGLG010000047.1"/>
</dbReference>
<accession>A0ABS4JX35</accession>
<evidence type="ECO:0000313" key="3">
    <source>
        <dbReference type="Proteomes" id="UP001519289"/>
    </source>
</evidence>
<name>A0ABS4JX35_9FIRM</name>
<protein>
    <recommendedName>
        <fullName evidence="1">DUF4261 domain-containing protein</fullName>
    </recommendedName>
</protein>
<feature type="domain" description="DUF4261" evidence="1">
    <location>
        <begin position="181"/>
        <end position="254"/>
    </location>
</feature>
<gene>
    <name evidence="2" type="ORF">J2Z79_003542</name>
</gene>
<dbReference type="InterPro" id="IPR025357">
    <property type="entry name" value="DUF4261"/>
</dbReference>
<dbReference type="Proteomes" id="UP001519289">
    <property type="component" value="Unassembled WGS sequence"/>
</dbReference>
<dbReference type="EMBL" id="JAGGLG010000047">
    <property type="protein sequence ID" value="MBP2020088.1"/>
    <property type="molecule type" value="Genomic_DNA"/>
</dbReference>
<organism evidence="2 3">
    <name type="scientific">Symbiobacterium terraclitae</name>
    <dbReference type="NCBI Taxonomy" id="557451"/>
    <lineage>
        <taxon>Bacteria</taxon>
        <taxon>Bacillati</taxon>
        <taxon>Bacillota</taxon>
        <taxon>Clostridia</taxon>
        <taxon>Eubacteriales</taxon>
        <taxon>Symbiobacteriaceae</taxon>
        <taxon>Symbiobacterium</taxon>
    </lineage>
</organism>
<sequence length="271" mass="30035">MDRRNRPLVVMVLLREPAMPDPEAIASCLESRCGERYHVRWDGPVEGQADDSRIFTVNGQSVKMGLIPGPVPQAAWEAACARNAFWPEGTEVCRQHRAHLIVAFQGDWGDPIRRHLLLTDFVAALSEAADALAVLWGPLGVIQPAEYFREHAAGASTDDLPLQLWVNFILMRDADKQFVVTSGLDAFGVREVEGSSSRMQPFDLVGRVFDAAYYLCTHGPVMNDGDTFGCSDAEQIPVRHTNSVLDRPGPVIRLDFDGARRGLLSRLLSRR</sequence>
<evidence type="ECO:0000259" key="1">
    <source>
        <dbReference type="Pfam" id="PF14080"/>
    </source>
</evidence>
<dbReference type="Pfam" id="PF14080">
    <property type="entry name" value="DUF4261"/>
    <property type="match status" value="1"/>
</dbReference>
<keyword evidence="3" id="KW-1185">Reference proteome</keyword>
<comment type="caution">
    <text evidence="2">The sequence shown here is derived from an EMBL/GenBank/DDBJ whole genome shotgun (WGS) entry which is preliminary data.</text>
</comment>
<evidence type="ECO:0000313" key="2">
    <source>
        <dbReference type="EMBL" id="MBP2020088.1"/>
    </source>
</evidence>
<reference evidence="2 3" key="1">
    <citation type="submission" date="2021-03" db="EMBL/GenBank/DDBJ databases">
        <title>Genomic Encyclopedia of Type Strains, Phase IV (KMG-IV): sequencing the most valuable type-strain genomes for metagenomic binning, comparative biology and taxonomic classification.</title>
        <authorList>
            <person name="Goeker M."/>
        </authorList>
    </citation>
    <scope>NUCLEOTIDE SEQUENCE [LARGE SCALE GENOMIC DNA]</scope>
    <source>
        <strain evidence="2 3">DSM 27138</strain>
    </source>
</reference>